<dbReference type="Proteomes" id="UP000070456">
    <property type="component" value="Unassembled WGS sequence"/>
</dbReference>
<dbReference type="SUPFAM" id="SSF51182">
    <property type="entry name" value="RmlC-like cupins"/>
    <property type="match status" value="1"/>
</dbReference>
<dbReference type="PANTHER" id="PTHR46797">
    <property type="entry name" value="HTH-TYPE TRANSCRIPTIONAL REGULATOR"/>
    <property type="match status" value="1"/>
</dbReference>
<dbReference type="Pfam" id="PF01381">
    <property type="entry name" value="HTH_3"/>
    <property type="match status" value="1"/>
</dbReference>
<dbReference type="GO" id="GO:0003700">
    <property type="term" value="F:DNA-binding transcription factor activity"/>
    <property type="evidence" value="ECO:0007669"/>
    <property type="project" value="TreeGrafter"/>
</dbReference>
<protein>
    <submittedName>
        <fullName evidence="3">HTH-type transcriptional regulator PuuR</fullName>
    </submittedName>
</protein>
<proteinExistence type="predicted"/>
<dbReference type="CDD" id="cd02209">
    <property type="entry name" value="cupin_XRE_C"/>
    <property type="match status" value="1"/>
</dbReference>
<accession>A0A140L8F9</accession>
<dbReference type="Pfam" id="PF07883">
    <property type="entry name" value="Cupin_2"/>
    <property type="match status" value="1"/>
</dbReference>
<evidence type="ECO:0000313" key="4">
    <source>
        <dbReference type="Proteomes" id="UP000070456"/>
    </source>
</evidence>
<dbReference type="PANTHER" id="PTHR46797:SF2">
    <property type="entry name" value="TRANSCRIPTIONAL REGULATOR"/>
    <property type="match status" value="1"/>
</dbReference>
<dbReference type="InterPro" id="IPR050807">
    <property type="entry name" value="TransReg_Diox_bact_type"/>
</dbReference>
<dbReference type="GO" id="GO:0003677">
    <property type="term" value="F:DNA binding"/>
    <property type="evidence" value="ECO:0007669"/>
    <property type="project" value="UniProtKB-KW"/>
</dbReference>
<evidence type="ECO:0000256" key="1">
    <source>
        <dbReference type="ARBA" id="ARBA00023125"/>
    </source>
</evidence>
<sequence length="179" mass="20493">MKIGEKLKRLRILNELTQDELAQRCDLTKGFISQIERDLTSPSIATLIDILEALGTDIKNFFNEELEDKIVFTEEDIYSSENEDLGYKISWLIPNAQKNIMEPILITLNPHSTSNIESPHKGEEFGYVLKGNINVCVGKNKFKVKKGESFYFKSNKTHFLENPYHKPATILWVASPPSF</sequence>
<dbReference type="PROSITE" id="PS50943">
    <property type="entry name" value="HTH_CROC1"/>
    <property type="match status" value="1"/>
</dbReference>
<dbReference type="InterPro" id="IPR011051">
    <property type="entry name" value="RmlC_Cupin_sf"/>
</dbReference>
<evidence type="ECO:0000259" key="2">
    <source>
        <dbReference type="PROSITE" id="PS50943"/>
    </source>
</evidence>
<keyword evidence="1" id="KW-0238">DNA-binding</keyword>
<dbReference type="Gene3D" id="1.10.260.40">
    <property type="entry name" value="lambda repressor-like DNA-binding domains"/>
    <property type="match status" value="1"/>
</dbReference>
<dbReference type="OrthoDB" id="9814553at2"/>
<dbReference type="Gene3D" id="2.60.120.10">
    <property type="entry name" value="Jelly Rolls"/>
    <property type="match status" value="1"/>
</dbReference>
<dbReference type="InterPro" id="IPR001387">
    <property type="entry name" value="Cro/C1-type_HTH"/>
</dbReference>
<evidence type="ECO:0000313" key="3">
    <source>
        <dbReference type="EMBL" id="KXG76834.1"/>
    </source>
</evidence>
<dbReference type="PATRIC" id="fig|520762.4.peg.921"/>
<dbReference type="SUPFAM" id="SSF47413">
    <property type="entry name" value="lambda repressor-like DNA-binding domains"/>
    <property type="match status" value="1"/>
</dbReference>
<dbReference type="GO" id="GO:0005829">
    <property type="term" value="C:cytosol"/>
    <property type="evidence" value="ECO:0007669"/>
    <property type="project" value="TreeGrafter"/>
</dbReference>
<gene>
    <name evidence="3" type="primary">puuR</name>
    <name evidence="3" type="ORF">AN619_08260</name>
</gene>
<dbReference type="STRING" id="520762.AN619_08260"/>
<name>A0A140L8F9_9FIRM</name>
<organism evidence="3 4">
    <name type="scientific">Thermotalea metallivorans</name>
    <dbReference type="NCBI Taxonomy" id="520762"/>
    <lineage>
        <taxon>Bacteria</taxon>
        <taxon>Bacillati</taxon>
        <taxon>Bacillota</taxon>
        <taxon>Clostridia</taxon>
        <taxon>Peptostreptococcales</taxon>
        <taxon>Thermotaleaceae</taxon>
        <taxon>Thermotalea</taxon>
    </lineage>
</organism>
<feature type="domain" description="HTH cro/C1-type" evidence="2">
    <location>
        <begin position="7"/>
        <end position="61"/>
    </location>
</feature>
<dbReference type="AlphaFoldDB" id="A0A140L8F9"/>
<dbReference type="SMART" id="SM00530">
    <property type="entry name" value="HTH_XRE"/>
    <property type="match status" value="1"/>
</dbReference>
<comment type="caution">
    <text evidence="3">The sequence shown here is derived from an EMBL/GenBank/DDBJ whole genome shotgun (WGS) entry which is preliminary data.</text>
</comment>
<dbReference type="EMBL" id="LOEE01000021">
    <property type="protein sequence ID" value="KXG76834.1"/>
    <property type="molecule type" value="Genomic_DNA"/>
</dbReference>
<reference evidence="3 4" key="1">
    <citation type="submission" date="2015-12" db="EMBL/GenBank/DDBJ databases">
        <title>Draft genome sequence of the thermoanaerobe Thermotalea metallivorans, an isolate from the runoff channel of the Great Artesian Basin, Australia.</title>
        <authorList>
            <person name="Patel B.K."/>
        </authorList>
    </citation>
    <scope>NUCLEOTIDE SEQUENCE [LARGE SCALE GENOMIC DNA]</scope>
    <source>
        <strain evidence="3 4">B2-1</strain>
    </source>
</reference>
<keyword evidence="4" id="KW-1185">Reference proteome</keyword>
<dbReference type="InterPro" id="IPR014710">
    <property type="entry name" value="RmlC-like_jellyroll"/>
</dbReference>
<dbReference type="InterPro" id="IPR013096">
    <property type="entry name" value="Cupin_2"/>
</dbReference>
<dbReference type="CDD" id="cd00093">
    <property type="entry name" value="HTH_XRE"/>
    <property type="match status" value="1"/>
</dbReference>
<dbReference type="InterPro" id="IPR010982">
    <property type="entry name" value="Lambda_DNA-bd_dom_sf"/>
</dbReference>